<gene>
    <name evidence="1" type="ORF">H8891_07210</name>
</gene>
<dbReference type="RefSeq" id="WP_187005810.1">
    <property type="nucleotide sequence ID" value="NZ_JACRWD010000001.1"/>
</dbReference>
<proteinExistence type="predicted"/>
<accession>A0ABR7K3M0</accession>
<evidence type="ECO:0000313" key="2">
    <source>
        <dbReference type="Proteomes" id="UP000611796"/>
    </source>
</evidence>
<dbReference type="PROSITE" id="PS51257">
    <property type="entry name" value="PROKAR_LIPOPROTEIN"/>
    <property type="match status" value="1"/>
</dbReference>
<organism evidence="1 2">
    <name type="scientific">Paeniclostridium hominis</name>
    <dbReference type="NCBI Taxonomy" id="2764329"/>
    <lineage>
        <taxon>Bacteria</taxon>
        <taxon>Bacillati</taxon>
        <taxon>Bacillota</taxon>
        <taxon>Clostridia</taxon>
        <taxon>Peptostreptococcales</taxon>
        <taxon>Peptostreptococcaceae</taxon>
        <taxon>Paeniclostridium</taxon>
    </lineage>
</organism>
<evidence type="ECO:0000313" key="1">
    <source>
        <dbReference type="EMBL" id="MBC6003587.1"/>
    </source>
</evidence>
<name>A0ABR7K3M0_9FIRM</name>
<keyword evidence="2" id="KW-1185">Reference proteome</keyword>
<comment type="caution">
    <text evidence="1">The sequence shown here is derived from an EMBL/GenBank/DDBJ whole genome shotgun (WGS) entry which is preliminary data.</text>
</comment>
<sequence>MERYNQTLNRMSVKLNENYLFIGNILAQGCYKNHIGYEFSIFSLKNSENNNNEIFSRFDISKQEFWDTIRKLNSSDLDLYFKALYEFSNYMGSSWD</sequence>
<dbReference type="EMBL" id="JACRWD010000001">
    <property type="protein sequence ID" value="MBC6003587.1"/>
    <property type="molecule type" value="Genomic_DNA"/>
</dbReference>
<dbReference type="Proteomes" id="UP000611796">
    <property type="component" value="Unassembled WGS sequence"/>
</dbReference>
<reference evidence="1 2" key="1">
    <citation type="submission" date="2020-08" db="EMBL/GenBank/DDBJ databases">
        <authorList>
            <person name="Liu C."/>
            <person name="Sun Q."/>
        </authorList>
    </citation>
    <scope>NUCLEOTIDE SEQUENCE [LARGE SCALE GENOMIC DNA]</scope>
    <source>
        <strain evidence="1 2">NSJ-45</strain>
    </source>
</reference>
<protein>
    <submittedName>
        <fullName evidence="1">Uncharacterized protein</fullName>
    </submittedName>
</protein>